<feature type="domain" description="Transglutaminase-like" evidence="5">
    <location>
        <begin position="724"/>
        <end position="779"/>
    </location>
</feature>
<dbReference type="GO" id="GO:0005829">
    <property type="term" value="C:cytosol"/>
    <property type="evidence" value="ECO:0007669"/>
    <property type="project" value="TreeGrafter"/>
</dbReference>
<evidence type="ECO:0000313" key="7">
    <source>
        <dbReference type="Proteomes" id="UP000660729"/>
    </source>
</evidence>
<feature type="compositionally biased region" description="Basic and acidic residues" evidence="4">
    <location>
        <begin position="909"/>
        <end position="923"/>
    </location>
</feature>
<sequence length="944" mass="105567">MSTISTTTSVLRRMRLGTLKPEGTTSTSKWPTPEESIGRLYGFLGKSQYWEMCGKARESFIQLARDIKEHLEKHGDAVSSTVYWSAYMVGRVPKSANPVVFFCSNNMRARLDVRQEIGSSGILARYPGFRTGDCNRPPHLSQLRPLATGEAAYESPSPPAYLTTTCSNPIGKSIMVKQTESSNSLVPVAVGAILEVGESLYFTTVAHAFNAIGGIFDFGIETDTDLEFDFDDEDDTSSNCSFDDADSMSGGFAPLASQQHGDNSSEELQIPSAMTVAKAALDELNIGADTSCFTQEDVVFSSQVKDKSRLDYCLIGLHTDDARIFKQSPMDTDQCSYHSVMPKRVSGPEAHDSPIIAYTGSRKASRGSLSGTPLFLSLTGGKITQELWSVHLEGSLVDGDCGSVVISTDSKALEGHIVAGSPETGTALIVPAYQVMEDLQQRFNNKIRLSEQCERCLPSSRSALKSASEENLETSSERRIIAPPELIYKMSFEARAGGMPLPSTWANDLTTQFRRNLSEKRLEKLALYPRPRQGPSRGRRQSTQEHDSEPGAKYFSCENVVAEDFPKVLRNLPIVPMAPQDTQSQRMRNMLISLSSIPLKWENPGLLDEALQCVPLQRIYEEAQEECDIFTAEAASLGSNRKPAWGYQDCVVRALLRWFKREFFSWMNNPRCSTCHSPTTGQGMVVPLPDESARGAQRVELYQCSSANCMSYERFPRYNDAFVLLQTRRGRVGEWANCFTMLCRAVGSRVRWVWNAEDHTWTEVYSTHLKRWIHIDACEEAWNAPLLYTQGWKKKLSYCIAFSADGCTDVTRRYVRNPVDRALTPSKCPEPVLLHILDEIRALRRRDMAKSEVLRLRAEDQREEAELRKYTIDALVTELGRTFHIDYNTLDLSTKLDYIKDASTALRARDAAARSDAKRREADETNADQAASMSSHHQRQDESN</sequence>
<keyword evidence="3" id="KW-0862">Zinc</keyword>
<comment type="caution">
    <text evidence="6">The sequence shown here is derived from an EMBL/GenBank/DDBJ whole genome shotgun (WGS) entry which is preliminary data.</text>
</comment>
<dbReference type="PANTHER" id="PTHR12143:SF19">
    <property type="entry name" value="PEPTIDE-N(4)-(N-ACETYL-BETA-GLUCOSAMINYL)ASPARAGINE AMIDASE"/>
    <property type="match status" value="1"/>
</dbReference>
<evidence type="ECO:0000259" key="5">
    <source>
        <dbReference type="SMART" id="SM00460"/>
    </source>
</evidence>
<reference evidence="6" key="1">
    <citation type="submission" date="2020-04" db="EMBL/GenBank/DDBJ databases">
        <title>Draft genome resource of the tomato pathogen Pseudocercospora fuligena.</title>
        <authorList>
            <person name="Zaccaron A."/>
        </authorList>
    </citation>
    <scope>NUCLEOTIDE SEQUENCE</scope>
    <source>
        <strain evidence="6">PF001</strain>
    </source>
</reference>
<dbReference type="GO" id="GO:0006516">
    <property type="term" value="P:glycoprotein catabolic process"/>
    <property type="evidence" value="ECO:0007669"/>
    <property type="project" value="TreeGrafter"/>
</dbReference>
<feature type="region of interest" description="Disordered" evidence="4">
    <location>
        <begin position="524"/>
        <end position="553"/>
    </location>
</feature>
<keyword evidence="2" id="KW-0479">Metal-binding</keyword>
<dbReference type="GO" id="GO:0005634">
    <property type="term" value="C:nucleus"/>
    <property type="evidence" value="ECO:0007669"/>
    <property type="project" value="TreeGrafter"/>
</dbReference>
<dbReference type="Pfam" id="PF01841">
    <property type="entry name" value="Transglut_core"/>
    <property type="match status" value="1"/>
</dbReference>
<dbReference type="GO" id="GO:0000224">
    <property type="term" value="F:peptide-N4-(N-acetyl-beta-glucosaminyl)asparagine amidase activity"/>
    <property type="evidence" value="ECO:0007669"/>
    <property type="project" value="TreeGrafter"/>
</dbReference>
<dbReference type="OrthoDB" id="409136at2759"/>
<evidence type="ECO:0000256" key="3">
    <source>
        <dbReference type="ARBA" id="ARBA00022833"/>
    </source>
</evidence>
<dbReference type="Proteomes" id="UP000660729">
    <property type="component" value="Unassembled WGS sequence"/>
</dbReference>
<dbReference type="AlphaFoldDB" id="A0A8H6VF67"/>
<dbReference type="InterPro" id="IPR038765">
    <property type="entry name" value="Papain-like_cys_pep_sf"/>
</dbReference>
<gene>
    <name evidence="6" type="ORF">HII31_12782</name>
</gene>
<dbReference type="EMBL" id="JABCIY010000306">
    <property type="protein sequence ID" value="KAF7185909.1"/>
    <property type="molecule type" value="Genomic_DNA"/>
</dbReference>
<feature type="region of interest" description="Disordered" evidence="4">
    <location>
        <begin position="909"/>
        <end position="944"/>
    </location>
</feature>
<dbReference type="SUPFAM" id="SSF54001">
    <property type="entry name" value="Cysteine proteinases"/>
    <property type="match status" value="1"/>
</dbReference>
<dbReference type="GO" id="GO:0046872">
    <property type="term" value="F:metal ion binding"/>
    <property type="evidence" value="ECO:0007669"/>
    <property type="project" value="UniProtKB-KW"/>
</dbReference>
<dbReference type="InterPro" id="IPR002931">
    <property type="entry name" value="Transglutaminase-like"/>
</dbReference>
<comment type="similarity">
    <text evidence="1">Belongs to the transglutaminase-like superfamily. PNGase family.</text>
</comment>
<dbReference type="InterPro" id="IPR050883">
    <property type="entry name" value="PNGase"/>
</dbReference>
<evidence type="ECO:0000256" key="1">
    <source>
        <dbReference type="ARBA" id="ARBA00009390"/>
    </source>
</evidence>
<dbReference type="Gene3D" id="3.10.620.30">
    <property type="match status" value="1"/>
</dbReference>
<keyword evidence="7" id="KW-1185">Reference proteome</keyword>
<organism evidence="6 7">
    <name type="scientific">Pseudocercospora fuligena</name>
    <dbReference type="NCBI Taxonomy" id="685502"/>
    <lineage>
        <taxon>Eukaryota</taxon>
        <taxon>Fungi</taxon>
        <taxon>Dikarya</taxon>
        <taxon>Ascomycota</taxon>
        <taxon>Pezizomycotina</taxon>
        <taxon>Dothideomycetes</taxon>
        <taxon>Dothideomycetidae</taxon>
        <taxon>Mycosphaerellales</taxon>
        <taxon>Mycosphaerellaceae</taxon>
        <taxon>Pseudocercospora</taxon>
    </lineage>
</organism>
<accession>A0A8H6VF67</accession>
<evidence type="ECO:0000256" key="4">
    <source>
        <dbReference type="SAM" id="MobiDB-lite"/>
    </source>
</evidence>
<evidence type="ECO:0000313" key="6">
    <source>
        <dbReference type="EMBL" id="KAF7185909.1"/>
    </source>
</evidence>
<dbReference type="Gene3D" id="2.20.25.10">
    <property type="match status" value="1"/>
</dbReference>
<dbReference type="PANTHER" id="PTHR12143">
    <property type="entry name" value="PEPTIDE N-GLYCANASE PNGASE -RELATED"/>
    <property type="match status" value="1"/>
</dbReference>
<proteinExistence type="inferred from homology"/>
<name>A0A8H6VF67_9PEZI</name>
<dbReference type="FunFam" id="2.20.25.10:FF:000011">
    <property type="entry name" value="peptide-N(4)-(N-acetyl-beta- glucosaminyl)asparagine amidase"/>
    <property type="match status" value="1"/>
</dbReference>
<dbReference type="SMART" id="SM00460">
    <property type="entry name" value="TGc"/>
    <property type="match status" value="1"/>
</dbReference>
<evidence type="ECO:0000256" key="2">
    <source>
        <dbReference type="ARBA" id="ARBA00022723"/>
    </source>
</evidence>
<protein>
    <submittedName>
        <fullName evidence="6">Protein PNG1</fullName>
    </submittedName>
</protein>